<comment type="subcellular location">
    <subcellularLocation>
        <location evidence="1">Cell membrane</location>
        <topology evidence="1">Single-pass membrane protein</topology>
    </subcellularLocation>
</comment>
<keyword evidence="8 12" id="KW-0249">Electron transport</keyword>
<dbReference type="GO" id="GO:0019333">
    <property type="term" value="P:denitrification pathway"/>
    <property type="evidence" value="ECO:0007669"/>
    <property type="project" value="InterPro"/>
</dbReference>
<dbReference type="GO" id="GO:0009061">
    <property type="term" value="P:anaerobic respiration"/>
    <property type="evidence" value="ECO:0007669"/>
    <property type="project" value="TreeGrafter"/>
</dbReference>
<keyword evidence="5 12" id="KW-0349">Heme</keyword>
<feature type="binding site" description="covalent" evidence="13">
    <location>
        <position position="86"/>
    </location>
    <ligand>
        <name>heme</name>
        <dbReference type="ChEBI" id="CHEBI:30413"/>
        <label>2</label>
    </ligand>
</feature>
<feature type="binding site" description="axial binding residue" evidence="14">
    <location>
        <position position="59"/>
    </location>
    <ligand>
        <name>heme</name>
        <dbReference type="ChEBI" id="CHEBI:30413"/>
        <label>1</label>
    </ligand>
    <ligandPart>
        <name>Fe</name>
        <dbReference type="ChEBI" id="CHEBI:18248"/>
    </ligandPart>
</feature>
<keyword evidence="6 15" id="KW-0812">Transmembrane</keyword>
<evidence type="ECO:0000256" key="3">
    <source>
        <dbReference type="ARBA" id="ARBA00022448"/>
    </source>
</evidence>
<evidence type="ECO:0000259" key="16">
    <source>
        <dbReference type="Pfam" id="PF03264"/>
    </source>
</evidence>
<keyword evidence="7 12" id="KW-0479">Metal-binding</keyword>
<feature type="domain" description="NapC/NirT cytochrome c N-terminal" evidence="16">
    <location>
        <begin position="21"/>
        <end position="190"/>
    </location>
</feature>
<evidence type="ECO:0000256" key="7">
    <source>
        <dbReference type="ARBA" id="ARBA00022723"/>
    </source>
</evidence>
<feature type="binding site" description="covalent" evidence="13">
    <location>
        <position position="146"/>
    </location>
    <ligand>
        <name>heme</name>
        <dbReference type="ChEBI" id="CHEBI:30413"/>
        <label>3</label>
    </ligand>
</feature>
<evidence type="ECO:0000256" key="9">
    <source>
        <dbReference type="ARBA" id="ARBA00022989"/>
    </source>
</evidence>
<accession>A0A4P6P490</accession>
<comment type="similarity">
    <text evidence="2">Belongs to the NapC/NirT/NrfH family.</text>
</comment>
<evidence type="ECO:0000256" key="6">
    <source>
        <dbReference type="ARBA" id="ARBA00022692"/>
    </source>
</evidence>
<feature type="transmembrane region" description="Helical" evidence="15">
    <location>
        <begin position="21"/>
        <end position="40"/>
    </location>
</feature>
<dbReference type="AlphaFoldDB" id="A0A4P6P490"/>
<dbReference type="InterPro" id="IPR005126">
    <property type="entry name" value="NapC/NirT_cyt_c_N"/>
</dbReference>
<evidence type="ECO:0000256" key="5">
    <source>
        <dbReference type="ARBA" id="ARBA00022617"/>
    </source>
</evidence>
<dbReference type="GO" id="GO:0005886">
    <property type="term" value="C:plasma membrane"/>
    <property type="evidence" value="ECO:0007669"/>
    <property type="project" value="UniProtKB-SubCell"/>
</dbReference>
<evidence type="ECO:0000256" key="13">
    <source>
        <dbReference type="PIRSR" id="PIRSR000013-1"/>
    </source>
</evidence>
<evidence type="ECO:0000256" key="11">
    <source>
        <dbReference type="ARBA" id="ARBA00023136"/>
    </source>
</evidence>
<dbReference type="FunFam" id="1.10.3820.10:FF:000001">
    <property type="entry name" value="Cytochrome c-type protein"/>
    <property type="match status" value="1"/>
</dbReference>
<feature type="binding site" description="covalent" evidence="13">
    <location>
        <position position="179"/>
    </location>
    <ligand>
        <name>heme</name>
        <dbReference type="ChEBI" id="CHEBI:30413"/>
        <label>4</label>
    </ligand>
</feature>
<evidence type="ECO:0000313" key="17">
    <source>
        <dbReference type="EMBL" id="QBG34879.1"/>
    </source>
</evidence>
<evidence type="ECO:0000256" key="1">
    <source>
        <dbReference type="ARBA" id="ARBA00004162"/>
    </source>
</evidence>
<feature type="binding site" description="axial binding residue" evidence="14">
    <location>
        <position position="147"/>
    </location>
    <ligand>
        <name>heme</name>
        <dbReference type="ChEBI" id="CHEBI:30413"/>
        <label>3</label>
    </ligand>
    <ligandPart>
        <name>Fe</name>
        <dbReference type="ChEBI" id="CHEBI:18248"/>
    </ligandPart>
</feature>
<dbReference type="EMBL" id="CP034759">
    <property type="protein sequence ID" value="QBG34879.1"/>
    <property type="molecule type" value="Genomic_DNA"/>
</dbReference>
<feature type="binding site" description="covalent" evidence="13">
    <location>
        <position position="83"/>
    </location>
    <ligand>
        <name>heme</name>
        <dbReference type="ChEBI" id="CHEBI:30413"/>
        <label>2</label>
    </ligand>
</feature>
<evidence type="ECO:0000256" key="10">
    <source>
        <dbReference type="ARBA" id="ARBA00023004"/>
    </source>
</evidence>
<evidence type="ECO:0000256" key="14">
    <source>
        <dbReference type="PIRSR" id="PIRSR000013-2"/>
    </source>
</evidence>
<dbReference type="InterPro" id="IPR024717">
    <property type="entry name" value="NapC/NirT/NrfH"/>
</dbReference>
<organism evidence="17 18">
    <name type="scientific">Litorilituus sediminis</name>
    <dbReference type="NCBI Taxonomy" id="718192"/>
    <lineage>
        <taxon>Bacteria</taxon>
        <taxon>Pseudomonadati</taxon>
        <taxon>Pseudomonadota</taxon>
        <taxon>Gammaproteobacteria</taxon>
        <taxon>Alteromonadales</taxon>
        <taxon>Colwelliaceae</taxon>
        <taxon>Litorilituus</taxon>
    </lineage>
</organism>
<dbReference type="InterPro" id="IPR051174">
    <property type="entry name" value="Cytochrome_c-type_ET"/>
</dbReference>
<feature type="binding site" description="axial binding residue" evidence="14">
    <location>
        <position position="185"/>
    </location>
    <ligand>
        <name>heme</name>
        <dbReference type="ChEBI" id="CHEBI:30413"/>
        <label>2</label>
    </ligand>
    <ligandPart>
        <name>Fe</name>
        <dbReference type="ChEBI" id="CHEBI:18248"/>
    </ligandPart>
</feature>
<keyword evidence="10 12" id="KW-0408">Iron</keyword>
<gene>
    <name evidence="17" type="ORF">EMK97_03585</name>
</gene>
<dbReference type="GO" id="GO:0009055">
    <property type="term" value="F:electron transfer activity"/>
    <property type="evidence" value="ECO:0007669"/>
    <property type="project" value="TreeGrafter"/>
</dbReference>
<dbReference type="Gene3D" id="1.10.3820.10">
    <property type="entry name" value="Di-heme elbow motif domain"/>
    <property type="match status" value="1"/>
</dbReference>
<feature type="binding site" description="axial binding residue" evidence="14">
    <location>
        <position position="87"/>
    </location>
    <ligand>
        <name>heme</name>
        <dbReference type="ChEBI" id="CHEBI:30413"/>
        <label>2</label>
    </ligand>
    <ligandPart>
        <name>Fe</name>
        <dbReference type="ChEBI" id="CHEBI:18248"/>
    </ligandPart>
</feature>
<feature type="binding site" description="axial binding residue" evidence="14">
    <location>
        <position position="180"/>
    </location>
    <ligand>
        <name>heme</name>
        <dbReference type="ChEBI" id="CHEBI:30413"/>
        <label>4</label>
    </ligand>
    <ligandPart>
        <name>Fe</name>
        <dbReference type="ChEBI" id="CHEBI:18248"/>
    </ligandPart>
</feature>
<feature type="binding site" description="axial binding residue" evidence="14">
    <location>
        <position position="105"/>
    </location>
    <ligand>
        <name>heme</name>
        <dbReference type="ChEBI" id="CHEBI:30413"/>
        <label>1</label>
    </ligand>
    <ligandPart>
        <name>Fe</name>
        <dbReference type="ChEBI" id="CHEBI:18248"/>
    </ligandPart>
</feature>
<dbReference type="KEGG" id="lsd:EMK97_03585"/>
<evidence type="ECO:0000256" key="15">
    <source>
        <dbReference type="SAM" id="Phobius"/>
    </source>
</evidence>
<dbReference type="InterPro" id="IPR036280">
    <property type="entry name" value="Multihaem_cyt_sf"/>
</dbReference>
<keyword evidence="4" id="KW-1003">Cell membrane</keyword>
<reference evidence="17 18" key="1">
    <citation type="submission" date="2018-12" db="EMBL/GenBank/DDBJ databases">
        <title>Complete genome of Litorilituus sediminis.</title>
        <authorList>
            <person name="Liu A."/>
            <person name="Rong J."/>
        </authorList>
    </citation>
    <scope>NUCLEOTIDE SEQUENCE [LARGE SCALE GENOMIC DNA]</scope>
    <source>
        <strain evidence="17 18">JCM 17549</strain>
    </source>
</reference>
<sequence>MTKATNKKGLWHYLKSPNSAGLWFILMIGFAGGIIFWGGFNTALEVTNTEKFCISCHEMENNVYEEYRETIHYSNRSGVRATCPDCHVPKEWTHKIIRKIAASKEVWGKLTGVIDTPEKFNDHRRYMAEREWKRMKENDSRECRNCHNFEYMDFSEQGNRSVKMHKAALGTGDKTCIDCHKGIAHTLPDMKGVENW</sequence>
<dbReference type="SUPFAM" id="SSF48695">
    <property type="entry name" value="Multiheme cytochromes"/>
    <property type="match status" value="1"/>
</dbReference>
<evidence type="ECO:0000256" key="4">
    <source>
        <dbReference type="ARBA" id="ARBA00022475"/>
    </source>
</evidence>
<dbReference type="RefSeq" id="WP_130599504.1">
    <property type="nucleotide sequence ID" value="NZ_CP034759.1"/>
</dbReference>
<comment type="cofactor">
    <cofactor evidence="13">
        <name>heme</name>
        <dbReference type="ChEBI" id="CHEBI:30413"/>
    </cofactor>
    <text evidence="13">Binds 4 heme groups per subunit.</text>
</comment>
<feature type="binding site" description="covalent" evidence="13">
    <location>
        <position position="53"/>
    </location>
    <ligand>
        <name>heme</name>
        <dbReference type="ChEBI" id="CHEBI:30413"/>
        <label>1</label>
    </ligand>
</feature>
<dbReference type="GO" id="GO:0020037">
    <property type="term" value="F:heme binding"/>
    <property type="evidence" value="ECO:0007669"/>
    <property type="project" value="InterPro"/>
</dbReference>
<dbReference type="PIRSF" id="PIRSF000013">
    <property type="entry name" value="4_hem_cytochrm_NapC"/>
    <property type="match status" value="1"/>
</dbReference>
<dbReference type="InterPro" id="IPR038266">
    <property type="entry name" value="NapC/NirT_cytc_sf"/>
</dbReference>
<dbReference type="PANTHER" id="PTHR30333">
    <property type="entry name" value="CYTOCHROME C-TYPE PROTEIN"/>
    <property type="match status" value="1"/>
</dbReference>
<dbReference type="PANTHER" id="PTHR30333:SF1">
    <property type="entry name" value="CYTOCHROME C-TYPE PROTEIN NAPC"/>
    <property type="match status" value="1"/>
</dbReference>
<keyword evidence="3 12" id="KW-0813">Transport</keyword>
<feature type="binding site" description="covalent" evidence="13">
    <location>
        <position position="56"/>
    </location>
    <ligand>
        <name>heme</name>
        <dbReference type="ChEBI" id="CHEBI:30413"/>
        <label>1</label>
    </ligand>
</feature>
<keyword evidence="11 15" id="KW-0472">Membrane</keyword>
<dbReference type="Pfam" id="PF03264">
    <property type="entry name" value="Cytochrom_NNT"/>
    <property type="match status" value="1"/>
</dbReference>
<feature type="binding site" description="covalent" evidence="13">
    <location>
        <position position="143"/>
    </location>
    <ligand>
        <name>heme</name>
        <dbReference type="ChEBI" id="CHEBI:30413"/>
        <label>3</label>
    </ligand>
</feature>
<dbReference type="InterPro" id="IPR011885">
    <property type="entry name" value="NO3Rdtase_cyt_c_NapC/NirT"/>
</dbReference>
<proteinExistence type="inferred from homology"/>
<evidence type="ECO:0000256" key="8">
    <source>
        <dbReference type="ARBA" id="ARBA00022982"/>
    </source>
</evidence>
<keyword evidence="9 15" id="KW-1133">Transmembrane helix</keyword>
<evidence type="ECO:0000313" key="18">
    <source>
        <dbReference type="Proteomes" id="UP000290244"/>
    </source>
</evidence>
<name>A0A4P6P490_9GAMM</name>
<dbReference type="NCBIfam" id="TIGR02161">
    <property type="entry name" value="napC_nirT"/>
    <property type="match status" value="1"/>
</dbReference>
<protein>
    <recommendedName>
        <fullName evidence="12">Cytochrome c-type protein</fullName>
    </recommendedName>
</protein>
<comment type="PTM">
    <text evidence="12">Binds 4 heme groups per subunit.</text>
</comment>
<evidence type="ECO:0000256" key="2">
    <source>
        <dbReference type="ARBA" id="ARBA00007395"/>
    </source>
</evidence>
<feature type="binding site" description="covalent" evidence="13">
    <location>
        <position position="176"/>
    </location>
    <ligand>
        <name>heme</name>
        <dbReference type="ChEBI" id="CHEBI:30413"/>
        <label>4</label>
    </ligand>
</feature>
<keyword evidence="18" id="KW-1185">Reference proteome</keyword>
<dbReference type="Proteomes" id="UP000290244">
    <property type="component" value="Chromosome"/>
</dbReference>
<dbReference type="GO" id="GO:0046872">
    <property type="term" value="F:metal ion binding"/>
    <property type="evidence" value="ECO:0007669"/>
    <property type="project" value="UniProtKB-KW"/>
</dbReference>
<dbReference type="OrthoDB" id="9782159at2"/>
<evidence type="ECO:0000256" key="12">
    <source>
        <dbReference type="PIRNR" id="PIRNR000013"/>
    </source>
</evidence>